<comment type="subcellular location">
    <subcellularLocation>
        <location evidence="5">Cytoplasm</location>
    </subcellularLocation>
</comment>
<protein>
    <recommendedName>
        <fullName evidence="5">Flavin-dependent monooxygenase</fullName>
    </recommendedName>
    <alternativeName>
        <fullName evidence="5">TetX monooxygenase</fullName>
        <shortName evidence="5">TetX</shortName>
        <ecNumber evidence="5">1.14.13.-</ecNumber>
    </alternativeName>
</protein>
<sequence>MTSIAIIGAGPGGLLCARMLQQHGIDATVYDSDASADARDAGGSLDLHADTGQIALADAGLLGAFLAVARIEDQAKRSVDRHGTVLGSFVPDEHDTAAPEIDRGQLRALIAAHVRPESVRWGHKLTTATPINEGRHRLTFANGAIAEADLVIGADGVWSRVRPLLTDAAPEYSGVSFLDVRYDDADRRHPGLDRLVGKGHLFARGDDGNAIIAQRNSNNVIRGYVAMRTEPGWAARAGVDVGDPGALRAYLRERFAGWSADLVPFLTDSDGYVDRAIWFLPTPLTWAPNPGVTLLGDAAHAMGPFGGFGVNLALLDAAELAHAIAGEATVDAALRRYEPGMQARAATLAKASNAATRSFFGIDVEHDPDPAMPDQAASHRAYEQGAARYRSERAFTGDWTIAFQTGGGTQVAELAIRVTADGVTGALDGRPFDSATLDGDELRFKARITSPFPAKLACTATVDGDTITGTAKHPVLTVGFTGARSH</sequence>
<feature type="domain" description="FAD-binding" evidence="6">
    <location>
        <begin position="292"/>
        <end position="349"/>
    </location>
</feature>
<evidence type="ECO:0000256" key="1">
    <source>
        <dbReference type="ARBA" id="ARBA00022630"/>
    </source>
</evidence>
<dbReference type="RefSeq" id="WP_212997996.1">
    <property type="nucleotide sequence ID" value="NZ_BAAATW010000007.1"/>
</dbReference>
<comment type="caution">
    <text evidence="7">The sequence shown here is derived from an EMBL/GenBank/DDBJ whole genome shotgun (WGS) entry which is preliminary data.</text>
</comment>
<dbReference type="InterPro" id="IPR036188">
    <property type="entry name" value="FAD/NAD-bd_sf"/>
</dbReference>
<accession>A0A919SJK4</accession>
<evidence type="ECO:0000256" key="5">
    <source>
        <dbReference type="HAMAP-Rule" id="MF_00845"/>
    </source>
</evidence>
<name>A0A919SJK4_9ACTN</name>
<comment type="function">
    <text evidence="5">An FAD-requiring monooxygenase active on some tetracycline antibiotic derivatives, which leads to their inactivation. Hydroxylates carbon 11a of tetracycline and some analogs.</text>
</comment>
<feature type="domain" description="FAD-binding" evidence="6">
    <location>
        <begin position="2"/>
        <end position="217"/>
    </location>
</feature>
<feature type="binding site" evidence="5">
    <location>
        <position position="103"/>
    </location>
    <ligand>
        <name>FAD</name>
        <dbReference type="ChEBI" id="CHEBI:57692"/>
    </ligand>
</feature>
<dbReference type="GO" id="GO:0004497">
    <property type="term" value="F:monooxygenase activity"/>
    <property type="evidence" value="ECO:0007669"/>
    <property type="project" value="UniProtKB-UniRule"/>
</dbReference>
<keyword evidence="2 5" id="KW-0274">FAD</keyword>
<proteinExistence type="inferred from homology"/>
<dbReference type="GO" id="GO:0046677">
    <property type="term" value="P:response to antibiotic"/>
    <property type="evidence" value="ECO:0007669"/>
    <property type="project" value="InterPro"/>
</dbReference>
<evidence type="ECO:0000313" key="8">
    <source>
        <dbReference type="Proteomes" id="UP000680865"/>
    </source>
</evidence>
<comment type="cofactor">
    <cofactor evidence="5">
        <name>FAD</name>
        <dbReference type="ChEBI" id="CHEBI:57692"/>
    </cofactor>
</comment>
<evidence type="ECO:0000256" key="2">
    <source>
        <dbReference type="ARBA" id="ARBA00022827"/>
    </source>
</evidence>
<dbReference type="GO" id="GO:0005737">
    <property type="term" value="C:cytoplasm"/>
    <property type="evidence" value="ECO:0007669"/>
    <property type="project" value="UniProtKB-SubCell"/>
</dbReference>
<comment type="domain">
    <text evidence="5">Consists of an N-terminal FAD-binding domain with a Rossman fold and a C-terminal substrate-binding domain.</text>
</comment>
<keyword evidence="5" id="KW-0963">Cytoplasm</keyword>
<feature type="binding site" evidence="5">
    <location>
        <position position="46"/>
    </location>
    <ligand>
        <name>FAD</name>
        <dbReference type="ChEBI" id="CHEBI:57692"/>
    </ligand>
</feature>
<dbReference type="Gene3D" id="3.50.50.60">
    <property type="entry name" value="FAD/NAD(P)-binding domain"/>
    <property type="match status" value="1"/>
</dbReference>
<dbReference type="PRINTS" id="PR00420">
    <property type="entry name" value="RNGMNOXGNASE"/>
</dbReference>
<keyword evidence="8" id="KW-1185">Reference proteome</keyword>
<dbReference type="EC" id="1.14.13.-" evidence="5"/>
<evidence type="ECO:0000313" key="7">
    <source>
        <dbReference type="EMBL" id="GIM72784.1"/>
    </source>
</evidence>
<comment type="catalytic activity">
    <reaction evidence="5">
        <text>a tetracycline + NADPH + O2 + H(+) = an 11a-hydroxytetracycline + NADP(+) + H2O</text>
        <dbReference type="Rhea" id="RHEA:61444"/>
        <dbReference type="ChEBI" id="CHEBI:15377"/>
        <dbReference type="ChEBI" id="CHEBI:15378"/>
        <dbReference type="ChEBI" id="CHEBI:15379"/>
        <dbReference type="ChEBI" id="CHEBI:57783"/>
        <dbReference type="ChEBI" id="CHEBI:58349"/>
        <dbReference type="ChEBI" id="CHEBI:144644"/>
        <dbReference type="ChEBI" id="CHEBI:144645"/>
    </reaction>
</comment>
<comment type="similarity">
    <text evidence="5">Belongs to the aromatic-ring hydroxylase family. TetX subfamily.</text>
</comment>
<organism evidence="7 8">
    <name type="scientific">Winogradskya consettensis</name>
    <dbReference type="NCBI Taxonomy" id="113560"/>
    <lineage>
        <taxon>Bacteria</taxon>
        <taxon>Bacillati</taxon>
        <taxon>Actinomycetota</taxon>
        <taxon>Actinomycetes</taxon>
        <taxon>Micromonosporales</taxon>
        <taxon>Micromonosporaceae</taxon>
        <taxon>Winogradskya</taxon>
    </lineage>
</organism>
<comment type="subunit">
    <text evidence="5">Monomer.</text>
</comment>
<keyword evidence="4 5" id="KW-0503">Monooxygenase</keyword>
<dbReference type="InterPro" id="IPR002938">
    <property type="entry name" value="FAD-bd"/>
</dbReference>
<dbReference type="Proteomes" id="UP000680865">
    <property type="component" value="Unassembled WGS sequence"/>
</dbReference>
<dbReference type="AlphaFoldDB" id="A0A919SJK4"/>
<evidence type="ECO:0000259" key="6">
    <source>
        <dbReference type="Pfam" id="PF01494"/>
    </source>
</evidence>
<dbReference type="PANTHER" id="PTHR46972">
    <property type="entry name" value="MONOOXYGENASE ASQM-RELATED"/>
    <property type="match status" value="1"/>
</dbReference>
<keyword evidence="1 5" id="KW-0285">Flavoprotein</keyword>
<feature type="binding site" evidence="5">
    <location>
        <position position="297"/>
    </location>
    <ligand>
        <name>FAD</name>
        <dbReference type="ChEBI" id="CHEBI:57692"/>
    </ligand>
</feature>
<keyword evidence="5" id="KW-0547">Nucleotide-binding</keyword>
<dbReference type="HAMAP" id="MF_00845">
    <property type="entry name" value="TetX_monooxygenase"/>
    <property type="match status" value="1"/>
</dbReference>
<evidence type="ECO:0000256" key="3">
    <source>
        <dbReference type="ARBA" id="ARBA00023002"/>
    </source>
</evidence>
<gene>
    <name evidence="7" type="ORF">Aco04nite_31930</name>
</gene>
<keyword evidence="3 5" id="KW-0560">Oxidoreductase</keyword>
<dbReference type="Pfam" id="PF01494">
    <property type="entry name" value="FAD_binding_3"/>
    <property type="match status" value="2"/>
</dbReference>
<dbReference type="EMBL" id="BOQP01000016">
    <property type="protein sequence ID" value="GIM72784.1"/>
    <property type="molecule type" value="Genomic_DNA"/>
</dbReference>
<reference evidence="7" key="1">
    <citation type="submission" date="2021-03" db="EMBL/GenBank/DDBJ databases">
        <title>Whole genome shotgun sequence of Actinoplanes consettensis NBRC 14913.</title>
        <authorList>
            <person name="Komaki H."/>
            <person name="Tamura T."/>
        </authorList>
    </citation>
    <scope>NUCLEOTIDE SEQUENCE</scope>
    <source>
        <strain evidence="7">NBRC 14913</strain>
    </source>
</reference>
<keyword evidence="5" id="KW-0521">NADP</keyword>
<feature type="binding site" evidence="5">
    <location>
        <position position="39"/>
    </location>
    <ligand>
        <name>NADPH</name>
        <dbReference type="ChEBI" id="CHEBI:57783"/>
    </ligand>
</feature>
<dbReference type="SUPFAM" id="SSF51905">
    <property type="entry name" value="FAD/NAD(P)-binding domain"/>
    <property type="match status" value="1"/>
</dbReference>
<dbReference type="PANTHER" id="PTHR46972:SF1">
    <property type="entry name" value="FAD DEPENDENT OXIDOREDUCTASE DOMAIN-CONTAINING PROTEIN"/>
    <property type="match status" value="1"/>
</dbReference>
<evidence type="ECO:0000256" key="4">
    <source>
        <dbReference type="ARBA" id="ARBA00023033"/>
    </source>
</evidence>
<dbReference type="InterPro" id="IPR043683">
    <property type="entry name" value="TetX_monooxygenase"/>
</dbReference>
<dbReference type="GO" id="GO:0071949">
    <property type="term" value="F:FAD binding"/>
    <property type="evidence" value="ECO:0007669"/>
    <property type="project" value="InterPro"/>
</dbReference>